<feature type="region of interest" description="Disordered" evidence="1">
    <location>
        <begin position="99"/>
        <end position="175"/>
    </location>
</feature>
<protein>
    <submittedName>
        <fullName evidence="2">Uncharacterized protein</fullName>
    </submittedName>
</protein>
<feature type="region of interest" description="Disordered" evidence="1">
    <location>
        <begin position="1"/>
        <end position="41"/>
    </location>
</feature>
<sequence>MTRFEPPARSFASTDFEGDLDAPSGAPPDLPAAMPESEPYGGAGGARFAAWRQWGLKSGVGLALAAGVVLAGSLTVLHRYDDASNPAGLDKSAWNSADGSTALNGSEESNLNGSANDAARAADATGQGAGTSASGAVTPPVANAGTQRAQTGRAGAGQRRHLSRGRAHAHSHAKIWHRPTRDTTYLHSDVRVGRWFG</sequence>
<feature type="compositionally biased region" description="Low complexity" evidence="1">
    <location>
        <begin position="112"/>
        <end position="136"/>
    </location>
</feature>
<keyword evidence="3" id="KW-1185">Reference proteome</keyword>
<name>A0A2N7VFU9_9BURK</name>
<comment type="caution">
    <text evidence="2">The sequence shown here is derived from an EMBL/GenBank/DDBJ whole genome shotgun (WGS) entry which is preliminary data.</text>
</comment>
<gene>
    <name evidence="2" type="ORF">C0Z18_25225</name>
</gene>
<evidence type="ECO:0000313" key="3">
    <source>
        <dbReference type="Proteomes" id="UP000235616"/>
    </source>
</evidence>
<accession>A0A2N7VFU9</accession>
<feature type="compositionally biased region" description="Polar residues" evidence="1">
    <location>
        <begin position="99"/>
        <end position="111"/>
    </location>
</feature>
<proteinExistence type="predicted"/>
<dbReference type="EMBL" id="PNYA01000027">
    <property type="protein sequence ID" value="PMS16025.1"/>
    <property type="molecule type" value="Genomic_DNA"/>
</dbReference>
<organism evidence="2 3">
    <name type="scientific">Trinickia dabaoshanensis</name>
    <dbReference type="NCBI Taxonomy" id="564714"/>
    <lineage>
        <taxon>Bacteria</taxon>
        <taxon>Pseudomonadati</taxon>
        <taxon>Pseudomonadota</taxon>
        <taxon>Betaproteobacteria</taxon>
        <taxon>Burkholderiales</taxon>
        <taxon>Burkholderiaceae</taxon>
        <taxon>Trinickia</taxon>
    </lineage>
</organism>
<feature type="compositionally biased region" description="Basic residues" evidence="1">
    <location>
        <begin position="158"/>
        <end position="175"/>
    </location>
</feature>
<dbReference type="Proteomes" id="UP000235616">
    <property type="component" value="Unassembled WGS sequence"/>
</dbReference>
<evidence type="ECO:0000313" key="2">
    <source>
        <dbReference type="EMBL" id="PMS16025.1"/>
    </source>
</evidence>
<reference evidence="2 3" key="1">
    <citation type="submission" date="2018-01" db="EMBL/GenBank/DDBJ databases">
        <title>Whole genome analyses suggest that Burkholderia sensu lato contains two further novel genera in the rhizoxinica-symbiotica group Mycetohabitans gen. nov., and Trinickia gen. nov.: implications for the evolution of diazotrophy and nodulation in the Burkholderiaceae.</title>
        <authorList>
            <person name="Estrada-de los Santos P."/>
            <person name="Palmer M."/>
            <person name="Chavez-Ramirez B."/>
            <person name="Beukes C."/>
            <person name="Steenkamp E.T."/>
            <person name="Hirsch A.M."/>
            <person name="Manyaka P."/>
            <person name="Maluk M."/>
            <person name="Lafos M."/>
            <person name="Crook M."/>
            <person name="Gross E."/>
            <person name="Simon M.F."/>
            <person name="Bueno dos Reis Junior F."/>
            <person name="Poole P.S."/>
            <person name="Venter S.N."/>
            <person name="James E.K."/>
        </authorList>
    </citation>
    <scope>NUCLEOTIDE SEQUENCE [LARGE SCALE GENOMIC DNA]</scope>
    <source>
        <strain evidence="2 3">GIMN1.004</strain>
    </source>
</reference>
<evidence type="ECO:0000256" key="1">
    <source>
        <dbReference type="SAM" id="MobiDB-lite"/>
    </source>
</evidence>
<dbReference type="AlphaFoldDB" id="A0A2N7VFU9"/>